<dbReference type="EMBL" id="BNJK01000001">
    <property type="protein sequence ID" value="GHO96396.1"/>
    <property type="molecule type" value="Genomic_DNA"/>
</dbReference>
<name>A0A8J3IW51_9CHLR</name>
<evidence type="ECO:0000313" key="2">
    <source>
        <dbReference type="Proteomes" id="UP000597444"/>
    </source>
</evidence>
<evidence type="ECO:0000313" key="1">
    <source>
        <dbReference type="EMBL" id="GHO96396.1"/>
    </source>
</evidence>
<dbReference type="InterPro" id="IPR006311">
    <property type="entry name" value="TAT_signal"/>
</dbReference>
<accession>A0A8J3IW51</accession>
<dbReference type="SUPFAM" id="SSF53850">
    <property type="entry name" value="Periplasmic binding protein-like II"/>
    <property type="match status" value="1"/>
</dbReference>
<dbReference type="Pfam" id="PF01547">
    <property type="entry name" value="SBP_bac_1"/>
    <property type="match status" value="1"/>
</dbReference>
<protein>
    <submittedName>
        <fullName evidence="1">ABC transporter substrate-binding protein</fullName>
    </submittedName>
</protein>
<gene>
    <name evidence="1" type="ORF">KSF_064440</name>
</gene>
<reference evidence="1" key="1">
    <citation type="submission" date="2020-10" db="EMBL/GenBank/DDBJ databases">
        <title>Taxonomic study of unclassified bacteria belonging to the class Ktedonobacteria.</title>
        <authorList>
            <person name="Yabe S."/>
            <person name="Wang C.M."/>
            <person name="Zheng Y."/>
            <person name="Sakai Y."/>
            <person name="Cavaletti L."/>
            <person name="Monciardini P."/>
            <person name="Donadio S."/>
        </authorList>
    </citation>
    <scope>NUCLEOTIDE SEQUENCE</scope>
    <source>
        <strain evidence="1">ID150040</strain>
    </source>
</reference>
<dbReference type="RefSeq" id="WP_220207025.1">
    <property type="nucleotide sequence ID" value="NZ_BNJK01000001.1"/>
</dbReference>
<dbReference type="PANTHER" id="PTHR43649:SF14">
    <property type="entry name" value="BLR3389 PROTEIN"/>
    <property type="match status" value="1"/>
</dbReference>
<sequence length="438" mass="48123">MPHLFDVPSLTRRHFLSRSALFAGTALGAGSLLEACGSSGTTTGGQQPVTLKFYHWIGTDAGPVVAEINKRFHAENPNITVQFSSNASDQYETVLKARLAGGDAPDIFGVYPGAKFYPYAKAKYIADLSDEPWVSRLLAGTKRVISYTDGKIYTLPMDANAIGVIYNKEVFHQHGLSVPTNWTEFLTVCDKLKSAGVTPLALGIKDQWVDQLIPYTMAPSAIYRENGDFDKQLVTGTSSFSRSAWPQMMKDYLDLNARGYFNKGALGTTYDQTTQMIAAGKAAMVVNGNWILAPIRRLNPNLQLGMFPMPYVQAGQPIWVSFGVGTTTAISATTKYPAEARKYLQFWARKDIMQLYLKEKVAYSSFTDITNPALDPAAQDMLTPLKVGTYSSLDQNWPVGVQDVMLKDIQSVFAGSMSTVQMLKEMDTAFQKNKGAIS</sequence>
<proteinExistence type="predicted"/>
<dbReference type="Gene3D" id="3.40.190.10">
    <property type="entry name" value="Periplasmic binding protein-like II"/>
    <property type="match status" value="2"/>
</dbReference>
<keyword evidence="2" id="KW-1185">Reference proteome</keyword>
<dbReference type="AlphaFoldDB" id="A0A8J3IW51"/>
<dbReference type="Proteomes" id="UP000597444">
    <property type="component" value="Unassembled WGS sequence"/>
</dbReference>
<comment type="caution">
    <text evidence="1">The sequence shown here is derived from an EMBL/GenBank/DDBJ whole genome shotgun (WGS) entry which is preliminary data.</text>
</comment>
<dbReference type="PANTHER" id="PTHR43649">
    <property type="entry name" value="ARABINOSE-BINDING PROTEIN-RELATED"/>
    <property type="match status" value="1"/>
</dbReference>
<dbReference type="PROSITE" id="PS51318">
    <property type="entry name" value="TAT"/>
    <property type="match status" value="1"/>
</dbReference>
<organism evidence="1 2">
    <name type="scientific">Reticulibacter mediterranei</name>
    <dbReference type="NCBI Taxonomy" id="2778369"/>
    <lineage>
        <taxon>Bacteria</taxon>
        <taxon>Bacillati</taxon>
        <taxon>Chloroflexota</taxon>
        <taxon>Ktedonobacteria</taxon>
        <taxon>Ktedonobacterales</taxon>
        <taxon>Reticulibacteraceae</taxon>
        <taxon>Reticulibacter</taxon>
    </lineage>
</organism>
<dbReference type="InterPro" id="IPR006059">
    <property type="entry name" value="SBP"/>
</dbReference>
<dbReference type="InterPro" id="IPR050490">
    <property type="entry name" value="Bact_solute-bd_prot1"/>
</dbReference>